<gene>
    <name evidence="1" type="ORF">H8L47_25525</name>
</gene>
<protein>
    <recommendedName>
        <fullName evidence="3">TniQ protein</fullName>
    </recommendedName>
</protein>
<keyword evidence="2" id="KW-1185">Reference proteome</keyword>
<organism evidence="1 2">
    <name type="scientific">Undibacterium umbellatum</name>
    <dbReference type="NCBI Taxonomy" id="2762300"/>
    <lineage>
        <taxon>Bacteria</taxon>
        <taxon>Pseudomonadati</taxon>
        <taxon>Pseudomonadota</taxon>
        <taxon>Betaproteobacteria</taxon>
        <taxon>Burkholderiales</taxon>
        <taxon>Oxalobacteraceae</taxon>
        <taxon>Undibacterium</taxon>
    </lineage>
</organism>
<evidence type="ECO:0008006" key="3">
    <source>
        <dbReference type="Google" id="ProtNLM"/>
    </source>
</evidence>
<name>A0ABR6ZGT0_9BURK</name>
<comment type="caution">
    <text evidence="1">The sequence shown here is derived from an EMBL/GenBank/DDBJ whole genome shotgun (WGS) entry which is preliminary data.</text>
</comment>
<proteinExistence type="predicted"/>
<dbReference type="EMBL" id="JACOFX010000021">
    <property type="protein sequence ID" value="MBC3910938.1"/>
    <property type="molecule type" value="Genomic_DNA"/>
</dbReference>
<sequence length="328" mass="37584">MIEIASQHLRFCAACMAEGFHAVLFQFAPILHCPIHHTPLLDICTSCRKKIPYRLDASFAVRPFCCPHCAHSLLPDPTILARQSHITKSHNSIMNWQRFLATYVYWYAEGTHTWRDVSGRFLDRENIPAPLSIAGRLGFIGALQKLHNDPPPLPIFTMNEVLPPGMTMQNLSGTITAAPAFSRLHWPRFQTSRFLSLCGQYSRFCDRLQQLNSPRHREVTQWWRKSWEGAFSRQCEVTTVFSYPPFGIAEWACYSVLPDRLLKRPVIQHRLGLDFEQDLRSTWQAWDRVLTHLNTGSRNALHPYLVPPRACWLTTPAFDSGSPALGFS</sequence>
<evidence type="ECO:0000313" key="2">
    <source>
        <dbReference type="Proteomes" id="UP000646911"/>
    </source>
</evidence>
<dbReference type="RefSeq" id="WP_186956537.1">
    <property type="nucleotide sequence ID" value="NZ_JACOFX010000021.1"/>
</dbReference>
<accession>A0ABR6ZGT0</accession>
<reference evidence="1 2" key="1">
    <citation type="submission" date="2020-08" db="EMBL/GenBank/DDBJ databases">
        <title>Novel species isolated from subtropical streams in China.</title>
        <authorList>
            <person name="Lu H."/>
        </authorList>
    </citation>
    <scope>NUCLEOTIDE SEQUENCE [LARGE SCALE GENOMIC DNA]</scope>
    <source>
        <strain evidence="1 2">NL8W</strain>
    </source>
</reference>
<evidence type="ECO:0000313" key="1">
    <source>
        <dbReference type="EMBL" id="MBC3910938.1"/>
    </source>
</evidence>
<dbReference type="Proteomes" id="UP000646911">
    <property type="component" value="Unassembled WGS sequence"/>
</dbReference>